<dbReference type="GO" id="GO:0003677">
    <property type="term" value="F:DNA binding"/>
    <property type="evidence" value="ECO:0007669"/>
    <property type="project" value="InterPro"/>
</dbReference>
<dbReference type="SUPFAM" id="SSF63393">
    <property type="entry name" value="RNA polymerase subunits"/>
    <property type="match status" value="1"/>
</dbReference>
<dbReference type="InterPro" id="IPR039747">
    <property type="entry name" value="RPABC4"/>
</dbReference>
<evidence type="ECO:0000313" key="6">
    <source>
        <dbReference type="EMBL" id="SHO79350.1"/>
    </source>
</evidence>
<evidence type="ECO:0000256" key="1">
    <source>
        <dbReference type="ARBA" id="ARBA00004123"/>
    </source>
</evidence>
<comment type="subcellular location">
    <subcellularLocation>
        <location evidence="1">Nucleus</location>
    </subcellularLocation>
</comment>
<dbReference type="OrthoDB" id="5585087at2759"/>
<accession>A0A1M8AA87</accession>
<protein>
    <submittedName>
        <fullName evidence="6">Similar to S.cerevisiae protein RPC10 (RNA polymerase subunit ABC10-alpha, found in RNA pol I, II, and III)</fullName>
    </submittedName>
</protein>
<reference evidence="7" key="1">
    <citation type="journal article" date="2017" name="Nucleic Acids Res.">
        <title>Proteogenomics produces comprehensive and highly accurate protein-coding gene annotation in a complete genome assembly of Malassezia sympodialis.</title>
        <authorList>
            <person name="Zhu Y."/>
            <person name="Engstroem P.G."/>
            <person name="Tellgren-Roth C."/>
            <person name="Baudo C.D."/>
            <person name="Kennell J.C."/>
            <person name="Sun S."/>
            <person name="Billmyre R.B."/>
            <person name="Schroeder M.S."/>
            <person name="Andersson A."/>
            <person name="Holm T."/>
            <person name="Sigurgeirsson B."/>
            <person name="Wu G."/>
            <person name="Sankaranarayanan S.R."/>
            <person name="Siddharthan R."/>
            <person name="Sanyal K."/>
            <person name="Lundeberg J."/>
            <person name="Nystedt B."/>
            <person name="Boekhout T."/>
            <person name="Dawson T.L. Jr."/>
            <person name="Heitman J."/>
            <person name="Scheynius A."/>
            <person name="Lehtioe J."/>
        </authorList>
    </citation>
    <scope>NUCLEOTIDE SEQUENCE [LARGE SCALE GENOMIC DNA]</scope>
    <source>
        <strain evidence="7">ATCC 42132</strain>
    </source>
</reference>
<dbReference type="GO" id="GO:0005666">
    <property type="term" value="C:RNA polymerase III complex"/>
    <property type="evidence" value="ECO:0007669"/>
    <property type="project" value="TreeGrafter"/>
</dbReference>
<keyword evidence="4" id="KW-0539">Nucleus</keyword>
<dbReference type="FunFam" id="2.20.28.30:FF:000002">
    <property type="entry name" value="DNA-directed RNA polymerases II, IV and V subunit 12"/>
    <property type="match status" value="1"/>
</dbReference>
<evidence type="ECO:0000256" key="4">
    <source>
        <dbReference type="ARBA" id="ARBA00023242"/>
    </source>
</evidence>
<dbReference type="SMART" id="SM00659">
    <property type="entry name" value="RPOLCX"/>
    <property type="match status" value="1"/>
</dbReference>
<keyword evidence="3" id="KW-0862">Zinc</keyword>
<dbReference type="InterPro" id="IPR029040">
    <property type="entry name" value="RPABC4/Spt4"/>
</dbReference>
<dbReference type="GO" id="GO:0008270">
    <property type="term" value="F:zinc ion binding"/>
    <property type="evidence" value="ECO:0007669"/>
    <property type="project" value="InterPro"/>
</dbReference>
<dbReference type="STRING" id="1230383.A0A1M8AA87"/>
<name>A0A1M8AA87_MALS4</name>
<dbReference type="VEuPathDB" id="FungiDB:MSYG_3700"/>
<dbReference type="Gene3D" id="2.20.28.30">
    <property type="entry name" value="RNA polymerase ii, chain L"/>
    <property type="match status" value="1"/>
</dbReference>
<keyword evidence="7" id="KW-1185">Reference proteome</keyword>
<keyword evidence="2" id="KW-0479">Metal-binding</keyword>
<dbReference type="InterPro" id="IPR006591">
    <property type="entry name" value="RNAP_P/RPABC4"/>
</dbReference>
<evidence type="ECO:0000256" key="3">
    <source>
        <dbReference type="ARBA" id="ARBA00022833"/>
    </source>
</evidence>
<dbReference type="GO" id="GO:0005665">
    <property type="term" value="C:RNA polymerase II, core complex"/>
    <property type="evidence" value="ECO:0007669"/>
    <property type="project" value="TreeGrafter"/>
</dbReference>
<dbReference type="EMBL" id="LT671826">
    <property type="protein sequence ID" value="SHO79350.1"/>
    <property type="molecule type" value="Genomic_DNA"/>
</dbReference>
<dbReference type="GO" id="GO:0005736">
    <property type="term" value="C:RNA polymerase I complex"/>
    <property type="evidence" value="ECO:0007669"/>
    <property type="project" value="TreeGrafter"/>
</dbReference>
<dbReference type="PANTHER" id="PTHR12056:SF2">
    <property type="entry name" value="GEO11084P1"/>
    <property type="match status" value="1"/>
</dbReference>
<dbReference type="GO" id="GO:0006351">
    <property type="term" value="P:DNA-templated transcription"/>
    <property type="evidence" value="ECO:0007669"/>
    <property type="project" value="InterPro"/>
</dbReference>
<dbReference type="Proteomes" id="UP000186303">
    <property type="component" value="Chromosome 6"/>
</dbReference>
<dbReference type="PANTHER" id="PTHR12056">
    <property type="entry name" value="DNA-DIRECTED RNA POLYMERASES I, II, AND III"/>
    <property type="match status" value="1"/>
</dbReference>
<evidence type="ECO:0000256" key="2">
    <source>
        <dbReference type="ARBA" id="ARBA00022723"/>
    </source>
</evidence>
<evidence type="ECO:0000313" key="7">
    <source>
        <dbReference type="Proteomes" id="UP000186303"/>
    </source>
</evidence>
<proteinExistence type="inferred from homology"/>
<organism evidence="6 7">
    <name type="scientific">Malassezia sympodialis (strain ATCC 42132)</name>
    <name type="common">Atopic eczema-associated yeast</name>
    <dbReference type="NCBI Taxonomy" id="1230383"/>
    <lineage>
        <taxon>Eukaryota</taxon>
        <taxon>Fungi</taxon>
        <taxon>Dikarya</taxon>
        <taxon>Basidiomycota</taxon>
        <taxon>Ustilaginomycotina</taxon>
        <taxon>Malasseziomycetes</taxon>
        <taxon>Malasseziales</taxon>
        <taxon>Malasseziaceae</taxon>
        <taxon>Malassezia</taxon>
    </lineage>
</organism>
<dbReference type="GO" id="GO:0003899">
    <property type="term" value="F:DNA-directed RNA polymerase activity"/>
    <property type="evidence" value="ECO:0007669"/>
    <property type="project" value="InterPro"/>
</dbReference>
<dbReference type="Pfam" id="PF03604">
    <property type="entry name" value="Zn_ribbon_RPAB4"/>
    <property type="match status" value="1"/>
</dbReference>
<dbReference type="AlphaFoldDB" id="A0A1M8AA87"/>
<comment type="similarity">
    <text evidence="5">Belongs to the archaeal Rpo12/eukaryotic RPC10 RNA polymerase subunit family.</text>
</comment>
<sequence length="65" mass="7335">MSYAARPGGAVPIGAGLRQPAVEYICADCSAINEIRAREPIRCRECGHRIMYKKRTKNMLHFEAR</sequence>
<evidence type="ECO:0000256" key="5">
    <source>
        <dbReference type="ARBA" id="ARBA00025770"/>
    </source>
</evidence>
<gene>
    <name evidence="6" type="ORF">MSYG_3700</name>
</gene>
<dbReference type="OMA" id="ECHNENE"/>